<sequence>MTRGLKNLHVERAGAERHSQAAPSPSISGRYPGCPGEVGLLEHLRLSLETRIRRDLGEDVEVQVVTARQS</sequence>
<evidence type="ECO:0000313" key="2">
    <source>
        <dbReference type="EMBL" id="MBB5295727.1"/>
    </source>
</evidence>
<protein>
    <submittedName>
        <fullName evidence="2">Uncharacterized protein</fullName>
    </submittedName>
</protein>
<dbReference type="Proteomes" id="UP000536909">
    <property type="component" value="Unassembled WGS sequence"/>
</dbReference>
<evidence type="ECO:0000313" key="3">
    <source>
        <dbReference type="Proteomes" id="UP000536909"/>
    </source>
</evidence>
<feature type="compositionally biased region" description="Basic and acidic residues" evidence="1">
    <location>
        <begin position="8"/>
        <end position="19"/>
    </location>
</feature>
<keyword evidence="3" id="KW-1185">Reference proteome</keyword>
<comment type="caution">
    <text evidence="2">The sequence shown here is derived from an EMBL/GenBank/DDBJ whole genome shotgun (WGS) entry which is preliminary data.</text>
</comment>
<gene>
    <name evidence="2" type="ORF">HNQ10_002566</name>
</gene>
<proteinExistence type="predicted"/>
<reference evidence="2 3" key="1">
    <citation type="submission" date="2020-08" db="EMBL/GenBank/DDBJ databases">
        <title>Genomic Encyclopedia of Type Strains, Phase IV (KMG-IV): sequencing the most valuable type-strain genomes for metagenomic binning, comparative biology and taxonomic classification.</title>
        <authorList>
            <person name="Goeker M."/>
        </authorList>
    </citation>
    <scope>NUCLEOTIDE SEQUENCE [LARGE SCALE GENOMIC DNA]</scope>
    <source>
        <strain evidence="2 3">DSM 105434</strain>
    </source>
</reference>
<organism evidence="2 3">
    <name type="scientific">Deinococcus metallilatus</name>
    <dbReference type="NCBI Taxonomy" id="1211322"/>
    <lineage>
        <taxon>Bacteria</taxon>
        <taxon>Thermotogati</taxon>
        <taxon>Deinococcota</taxon>
        <taxon>Deinococci</taxon>
        <taxon>Deinococcales</taxon>
        <taxon>Deinococcaceae</taxon>
        <taxon>Deinococcus</taxon>
    </lineage>
</organism>
<feature type="region of interest" description="Disordered" evidence="1">
    <location>
        <begin position="1"/>
        <end position="33"/>
    </location>
</feature>
<accession>A0ABR6MUV6</accession>
<evidence type="ECO:0000256" key="1">
    <source>
        <dbReference type="SAM" id="MobiDB-lite"/>
    </source>
</evidence>
<name>A0ABR6MUV6_9DEIO</name>
<dbReference type="EMBL" id="JACHFV010000008">
    <property type="protein sequence ID" value="MBB5295727.1"/>
    <property type="molecule type" value="Genomic_DNA"/>
</dbReference>